<accession>A0A4Y2IFK7</accession>
<evidence type="ECO:0000313" key="1">
    <source>
        <dbReference type="EMBL" id="GBM76455.1"/>
    </source>
</evidence>
<protein>
    <submittedName>
        <fullName evidence="1">Uncharacterized protein</fullName>
    </submittedName>
</protein>
<dbReference type="EMBL" id="BGPR01002622">
    <property type="protein sequence ID" value="GBM76455.1"/>
    <property type="molecule type" value="Genomic_DNA"/>
</dbReference>
<reference evidence="1 2" key="1">
    <citation type="journal article" date="2019" name="Sci. Rep.">
        <title>Orb-weaving spider Araneus ventricosus genome elucidates the spidroin gene catalogue.</title>
        <authorList>
            <person name="Kono N."/>
            <person name="Nakamura H."/>
            <person name="Ohtoshi R."/>
            <person name="Moran D.A.P."/>
            <person name="Shinohara A."/>
            <person name="Yoshida Y."/>
            <person name="Fujiwara M."/>
            <person name="Mori M."/>
            <person name="Tomita M."/>
            <person name="Arakawa K."/>
        </authorList>
    </citation>
    <scope>NUCLEOTIDE SEQUENCE [LARGE SCALE GENOMIC DNA]</scope>
</reference>
<organism evidence="1 2">
    <name type="scientific">Araneus ventricosus</name>
    <name type="common">Orbweaver spider</name>
    <name type="synonym">Epeira ventricosa</name>
    <dbReference type="NCBI Taxonomy" id="182803"/>
    <lineage>
        <taxon>Eukaryota</taxon>
        <taxon>Metazoa</taxon>
        <taxon>Ecdysozoa</taxon>
        <taxon>Arthropoda</taxon>
        <taxon>Chelicerata</taxon>
        <taxon>Arachnida</taxon>
        <taxon>Araneae</taxon>
        <taxon>Araneomorphae</taxon>
        <taxon>Entelegynae</taxon>
        <taxon>Araneoidea</taxon>
        <taxon>Araneidae</taxon>
        <taxon>Araneus</taxon>
    </lineage>
</organism>
<comment type="caution">
    <text evidence="1">The sequence shown here is derived from an EMBL/GenBank/DDBJ whole genome shotgun (WGS) entry which is preliminary data.</text>
</comment>
<keyword evidence="2" id="KW-1185">Reference proteome</keyword>
<proteinExistence type="predicted"/>
<dbReference type="AlphaFoldDB" id="A0A4Y2IFK7"/>
<sequence>MDEIWYIALSPDSKKWIKFRSKSVNGLTICRSVYSCARKRNNRNMERLRPGTHMLDTQTAGEAISGLKYVDGSCVLHTYIRFSFDFSSTSEVMMIKSVGNDLSDTYA</sequence>
<name>A0A4Y2IFK7_ARAVE</name>
<dbReference type="Proteomes" id="UP000499080">
    <property type="component" value="Unassembled WGS sequence"/>
</dbReference>
<evidence type="ECO:0000313" key="2">
    <source>
        <dbReference type="Proteomes" id="UP000499080"/>
    </source>
</evidence>
<gene>
    <name evidence="1" type="ORF">AVEN_11719_1</name>
</gene>